<dbReference type="CDD" id="cd04301">
    <property type="entry name" value="NAT_SF"/>
    <property type="match status" value="1"/>
</dbReference>
<dbReference type="Gene3D" id="1.10.10.10">
    <property type="entry name" value="Winged helix-like DNA-binding domain superfamily/Winged helix DNA-binding domain"/>
    <property type="match status" value="1"/>
</dbReference>
<evidence type="ECO:0000259" key="3">
    <source>
        <dbReference type="PROSITE" id="PS51186"/>
    </source>
</evidence>
<dbReference type="InterPro" id="IPR000182">
    <property type="entry name" value="GNAT_dom"/>
</dbReference>
<reference evidence="4 5" key="1">
    <citation type="submission" date="2020-07" db="EMBL/GenBank/DDBJ databases">
        <title>Genomic Encyclopedia of Type Strains, Phase IV (KMG-V): Genome sequencing to study the core and pangenomes of soil and plant-associated prokaryotes.</title>
        <authorList>
            <person name="Whitman W."/>
        </authorList>
    </citation>
    <scope>NUCLEOTIDE SEQUENCE [LARGE SCALE GENOMIC DNA]</scope>
    <source>
        <strain evidence="4 5">X4EP2</strain>
    </source>
</reference>
<name>A0A7Y9TGA2_9BACT</name>
<keyword evidence="1 4" id="KW-0808">Transferase</keyword>
<evidence type="ECO:0000259" key="2">
    <source>
        <dbReference type="PROSITE" id="PS50995"/>
    </source>
</evidence>
<dbReference type="PROSITE" id="PS50995">
    <property type="entry name" value="HTH_MARR_2"/>
    <property type="match status" value="1"/>
</dbReference>
<dbReference type="GO" id="GO:0003700">
    <property type="term" value="F:DNA-binding transcription factor activity"/>
    <property type="evidence" value="ECO:0007669"/>
    <property type="project" value="InterPro"/>
</dbReference>
<proteinExistence type="predicted"/>
<organism evidence="4 5">
    <name type="scientific">Granulicella arctica</name>
    <dbReference type="NCBI Taxonomy" id="940613"/>
    <lineage>
        <taxon>Bacteria</taxon>
        <taxon>Pseudomonadati</taxon>
        <taxon>Acidobacteriota</taxon>
        <taxon>Terriglobia</taxon>
        <taxon>Terriglobales</taxon>
        <taxon>Acidobacteriaceae</taxon>
        <taxon>Granulicella</taxon>
    </lineage>
</organism>
<feature type="domain" description="HTH marR-type" evidence="2">
    <location>
        <begin position="1"/>
        <end position="153"/>
    </location>
</feature>
<evidence type="ECO:0000256" key="1">
    <source>
        <dbReference type="ARBA" id="ARBA00022679"/>
    </source>
</evidence>
<dbReference type="InterPro" id="IPR000835">
    <property type="entry name" value="HTH_MarR-typ"/>
</dbReference>
<dbReference type="Pfam" id="PF12802">
    <property type="entry name" value="MarR_2"/>
    <property type="match status" value="1"/>
</dbReference>
<dbReference type="Pfam" id="PF00583">
    <property type="entry name" value="Acetyltransf_1"/>
    <property type="match status" value="1"/>
</dbReference>
<feature type="domain" description="N-acetyltransferase" evidence="3">
    <location>
        <begin position="158"/>
        <end position="317"/>
    </location>
</feature>
<dbReference type="GO" id="GO:0003677">
    <property type="term" value="F:DNA binding"/>
    <property type="evidence" value="ECO:0007669"/>
    <property type="project" value="UniProtKB-KW"/>
</dbReference>
<dbReference type="InterPro" id="IPR050769">
    <property type="entry name" value="NAT_camello-type"/>
</dbReference>
<evidence type="ECO:0000313" key="5">
    <source>
        <dbReference type="Proteomes" id="UP000589520"/>
    </source>
</evidence>
<dbReference type="GO" id="GO:0008080">
    <property type="term" value="F:N-acetyltransferase activity"/>
    <property type="evidence" value="ECO:0007669"/>
    <property type="project" value="InterPro"/>
</dbReference>
<dbReference type="PROSITE" id="PS51186">
    <property type="entry name" value="GNAT"/>
    <property type="match status" value="1"/>
</dbReference>
<dbReference type="AlphaFoldDB" id="A0A7Y9TGA2"/>
<dbReference type="SUPFAM" id="SSF46785">
    <property type="entry name" value="Winged helix' DNA-binding domain"/>
    <property type="match status" value="1"/>
</dbReference>
<sequence length="317" mass="35384">MAIDLIPTSALTADIATFRGFNRMYTRFLGTLNEGLLDSEYSLAEARVLYEVATRTAPKASEIADGLGMDPGYLSRLLGKFERDGLLERKASEQDGRYADLTLTEQGRSAFGRLNALSEEQARTVLQELPDAVRGDLIGCMKTIEDTLTKTERGRSAYVLRPHRAGDMGWVVHREGVGYAEQYGWDATFEVLVARIVSEFVTNFDPARERCWIAEVDGRSVGHIFLVKHPSGPDTAKLRLLFVEPSARGMGLGDALVKECIEFARAAGYRKVVLWTQSILTGAHRIYRKAGFRLVNEEPHHSFGKDLIGQEWELELV</sequence>
<dbReference type="Proteomes" id="UP000589520">
    <property type="component" value="Unassembled WGS sequence"/>
</dbReference>
<dbReference type="Gene3D" id="3.40.630.30">
    <property type="match status" value="1"/>
</dbReference>
<dbReference type="InterPro" id="IPR016181">
    <property type="entry name" value="Acyl_CoA_acyltransferase"/>
</dbReference>
<protein>
    <submittedName>
        <fullName evidence="4">DNA-binding MarR family transcriptional regulator/GNAT superfamily N-acetyltransferase</fullName>
    </submittedName>
</protein>
<gene>
    <name evidence="4" type="ORF">HDF17_001571</name>
</gene>
<keyword evidence="5" id="KW-1185">Reference proteome</keyword>
<dbReference type="InterPro" id="IPR036388">
    <property type="entry name" value="WH-like_DNA-bd_sf"/>
</dbReference>
<dbReference type="EMBL" id="JACCCW010000001">
    <property type="protein sequence ID" value="NYF79284.1"/>
    <property type="molecule type" value="Genomic_DNA"/>
</dbReference>
<dbReference type="SUPFAM" id="SSF55729">
    <property type="entry name" value="Acyl-CoA N-acyltransferases (Nat)"/>
    <property type="match status" value="1"/>
</dbReference>
<evidence type="ECO:0000313" key="4">
    <source>
        <dbReference type="EMBL" id="NYF79284.1"/>
    </source>
</evidence>
<keyword evidence="4" id="KW-0238">DNA-binding</keyword>
<dbReference type="PANTHER" id="PTHR13947">
    <property type="entry name" value="GNAT FAMILY N-ACETYLTRANSFERASE"/>
    <property type="match status" value="1"/>
</dbReference>
<accession>A0A7Y9TGA2</accession>
<comment type="caution">
    <text evidence="4">The sequence shown here is derived from an EMBL/GenBank/DDBJ whole genome shotgun (WGS) entry which is preliminary data.</text>
</comment>
<dbReference type="InterPro" id="IPR036390">
    <property type="entry name" value="WH_DNA-bd_sf"/>
</dbReference>
<dbReference type="RefSeq" id="WP_179489422.1">
    <property type="nucleotide sequence ID" value="NZ_JACCCW010000001.1"/>
</dbReference>
<dbReference type="PANTHER" id="PTHR13947:SF37">
    <property type="entry name" value="LD18367P"/>
    <property type="match status" value="1"/>
</dbReference>
<dbReference type="SMART" id="SM00347">
    <property type="entry name" value="HTH_MARR"/>
    <property type="match status" value="1"/>
</dbReference>